<keyword evidence="3" id="KW-0276">Fatty acid metabolism</keyword>
<keyword evidence="4" id="KW-0443">Lipid metabolism</keyword>
<name>A0A3N4LEH3_9PEZI</name>
<accession>A0A3N4LEH3</accession>
<protein>
    <submittedName>
        <fullName evidence="6">Enoyl-CoA hydratase/isomerase family protein</fullName>
    </submittedName>
</protein>
<evidence type="ECO:0000313" key="6">
    <source>
        <dbReference type="EMBL" id="RPB21294.1"/>
    </source>
</evidence>
<dbReference type="STRING" id="1051890.A0A3N4LEH3"/>
<gene>
    <name evidence="6" type="ORF">L211DRAFT_858489</name>
</gene>
<dbReference type="InParanoid" id="A0A3N4LEH3"/>
<dbReference type="PANTHER" id="PTHR43149">
    <property type="entry name" value="ENOYL-COA HYDRATASE"/>
    <property type="match status" value="1"/>
</dbReference>
<keyword evidence="7" id="KW-1185">Reference proteome</keyword>
<dbReference type="InterPro" id="IPR029045">
    <property type="entry name" value="ClpP/crotonase-like_dom_sf"/>
</dbReference>
<comment type="pathway">
    <text evidence="1">Lipid metabolism; fatty acid beta-oxidation.</text>
</comment>
<dbReference type="Pfam" id="PF00378">
    <property type="entry name" value="ECH_1"/>
    <property type="match status" value="1"/>
</dbReference>
<dbReference type="AlphaFoldDB" id="A0A3N4LEH3"/>
<dbReference type="UniPathway" id="UPA00659"/>
<sequence>MSTTAANYPPYPHFLLTHPSSQPCTLYVEINRPQKLNAFSAPMFSELQDIFERVRLDSGIRVVILSGAGERAFTAGLDLQGALGISNSGLKEGEGQIGRDSYREARKVRETILQWQKAVNAVEGCGKPVIAILHGVSYGLALDLTSACDIRICTRSTRFSLKEVDIGLAADLGTLTRLPKIVGSMSWVKEIAYTCREFGGEEALRMGFVSWCEEGKEDAWKRALEVAGAVGVKSPVAVEGTKELLDWGVGRPVRDGLRYTQIWNAPAILAADVKEAVTATLQKRKPNFSKL</sequence>
<evidence type="ECO:0000313" key="7">
    <source>
        <dbReference type="Proteomes" id="UP000267821"/>
    </source>
</evidence>
<dbReference type="GO" id="GO:0006635">
    <property type="term" value="P:fatty acid beta-oxidation"/>
    <property type="evidence" value="ECO:0007669"/>
    <property type="project" value="UniProtKB-UniPathway"/>
</dbReference>
<dbReference type="EMBL" id="ML121561">
    <property type="protein sequence ID" value="RPB21294.1"/>
    <property type="molecule type" value="Genomic_DNA"/>
</dbReference>
<dbReference type="PANTHER" id="PTHR43149:SF1">
    <property type="entry name" value="DELTA(3,5)-DELTA(2,4)-DIENOYL-COA ISOMERASE, MITOCHONDRIAL"/>
    <property type="match status" value="1"/>
</dbReference>
<dbReference type="Gene3D" id="1.10.12.10">
    <property type="entry name" value="Lyase 2-enoyl-coa Hydratase, Chain A, domain 2"/>
    <property type="match status" value="1"/>
</dbReference>
<dbReference type="CDD" id="cd06558">
    <property type="entry name" value="crotonase-like"/>
    <property type="match status" value="1"/>
</dbReference>
<proteinExistence type="inferred from homology"/>
<evidence type="ECO:0000256" key="2">
    <source>
        <dbReference type="ARBA" id="ARBA00005254"/>
    </source>
</evidence>
<dbReference type="OrthoDB" id="14970at2759"/>
<evidence type="ECO:0000256" key="4">
    <source>
        <dbReference type="ARBA" id="ARBA00023098"/>
    </source>
</evidence>
<dbReference type="InterPro" id="IPR014748">
    <property type="entry name" value="Enoyl-CoA_hydra_C"/>
</dbReference>
<dbReference type="InterPro" id="IPR045002">
    <property type="entry name" value="Ech1-like"/>
</dbReference>
<evidence type="ECO:0000256" key="3">
    <source>
        <dbReference type="ARBA" id="ARBA00022832"/>
    </source>
</evidence>
<dbReference type="GO" id="GO:0051750">
    <property type="term" value="F:delta(3,5)-delta(2,4)-dienoyl-CoA isomerase activity"/>
    <property type="evidence" value="ECO:0007669"/>
    <property type="project" value="TreeGrafter"/>
</dbReference>
<dbReference type="GO" id="GO:0005739">
    <property type="term" value="C:mitochondrion"/>
    <property type="evidence" value="ECO:0007669"/>
    <property type="project" value="TreeGrafter"/>
</dbReference>
<keyword evidence="5 6" id="KW-0413">Isomerase</keyword>
<comment type="similarity">
    <text evidence="2">Belongs to the enoyl-CoA hydratase/isomerase family.</text>
</comment>
<dbReference type="FunFam" id="1.10.12.10:FF:000004">
    <property type="entry name" value="Delta3,5-delta2,4-dienoyl-CoA isomerase"/>
    <property type="match status" value="1"/>
</dbReference>
<dbReference type="Gene3D" id="3.90.226.10">
    <property type="entry name" value="2-enoyl-CoA Hydratase, Chain A, domain 1"/>
    <property type="match status" value="1"/>
</dbReference>
<dbReference type="InterPro" id="IPR001753">
    <property type="entry name" value="Enoyl-CoA_hydra/iso"/>
</dbReference>
<reference evidence="6 7" key="1">
    <citation type="journal article" date="2018" name="Nat. Ecol. Evol.">
        <title>Pezizomycetes genomes reveal the molecular basis of ectomycorrhizal truffle lifestyle.</title>
        <authorList>
            <person name="Murat C."/>
            <person name="Payen T."/>
            <person name="Noel B."/>
            <person name="Kuo A."/>
            <person name="Morin E."/>
            <person name="Chen J."/>
            <person name="Kohler A."/>
            <person name="Krizsan K."/>
            <person name="Balestrini R."/>
            <person name="Da Silva C."/>
            <person name="Montanini B."/>
            <person name="Hainaut M."/>
            <person name="Levati E."/>
            <person name="Barry K.W."/>
            <person name="Belfiori B."/>
            <person name="Cichocki N."/>
            <person name="Clum A."/>
            <person name="Dockter R.B."/>
            <person name="Fauchery L."/>
            <person name="Guy J."/>
            <person name="Iotti M."/>
            <person name="Le Tacon F."/>
            <person name="Lindquist E.A."/>
            <person name="Lipzen A."/>
            <person name="Malagnac F."/>
            <person name="Mello A."/>
            <person name="Molinier V."/>
            <person name="Miyauchi S."/>
            <person name="Poulain J."/>
            <person name="Riccioni C."/>
            <person name="Rubini A."/>
            <person name="Sitrit Y."/>
            <person name="Splivallo R."/>
            <person name="Traeger S."/>
            <person name="Wang M."/>
            <person name="Zifcakova L."/>
            <person name="Wipf D."/>
            <person name="Zambonelli A."/>
            <person name="Paolocci F."/>
            <person name="Nowrousian M."/>
            <person name="Ottonello S."/>
            <person name="Baldrian P."/>
            <person name="Spatafora J.W."/>
            <person name="Henrissat B."/>
            <person name="Nagy L.G."/>
            <person name="Aury J.M."/>
            <person name="Wincker P."/>
            <person name="Grigoriev I.V."/>
            <person name="Bonfante P."/>
            <person name="Martin F.M."/>
        </authorList>
    </citation>
    <scope>NUCLEOTIDE SEQUENCE [LARGE SCALE GENOMIC DNA]</scope>
    <source>
        <strain evidence="6 7">ATCC MYA-4762</strain>
    </source>
</reference>
<dbReference type="Proteomes" id="UP000267821">
    <property type="component" value="Unassembled WGS sequence"/>
</dbReference>
<evidence type="ECO:0000256" key="1">
    <source>
        <dbReference type="ARBA" id="ARBA00005005"/>
    </source>
</evidence>
<dbReference type="SUPFAM" id="SSF52096">
    <property type="entry name" value="ClpP/crotonase"/>
    <property type="match status" value="1"/>
</dbReference>
<organism evidence="6 7">
    <name type="scientific">Terfezia boudieri ATCC MYA-4762</name>
    <dbReference type="NCBI Taxonomy" id="1051890"/>
    <lineage>
        <taxon>Eukaryota</taxon>
        <taxon>Fungi</taxon>
        <taxon>Dikarya</taxon>
        <taxon>Ascomycota</taxon>
        <taxon>Pezizomycotina</taxon>
        <taxon>Pezizomycetes</taxon>
        <taxon>Pezizales</taxon>
        <taxon>Pezizaceae</taxon>
        <taxon>Terfezia</taxon>
    </lineage>
</organism>
<evidence type="ECO:0000256" key="5">
    <source>
        <dbReference type="ARBA" id="ARBA00023235"/>
    </source>
</evidence>